<proteinExistence type="predicted"/>
<feature type="region of interest" description="Disordered" evidence="1">
    <location>
        <begin position="496"/>
        <end position="521"/>
    </location>
</feature>
<name>A0ABR3XFF1_9PEZI</name>
<gene>
    <name evidence="3" type="ORF">Daus18300_003465</name>
</gene>
<keyword evidence="2" id="KW-0812">Transmembrane</keyword>
<accession>A0ABR3XFF1</accession>
<feature type="transmembrane region" description="Helical" evidence="2">
    <location>
        <begin position="469"/>
        <end position="491"/>
    </location>
</feature>
<feature type="transmembrane region" description="Helical" evidence="2">
    <location>
        <begin position="369"/>
        <end position="388"/>
    </location>
</feature>
<reference evidence="3 4" key="1">
    <citation type="journal article" date="2024" name="IMA Fungus">
        <title>IMA Genome - F19 : A genome assembly and annotation guide to empower mycologists, including annotated draft genome sequences of Ceratocystis pirilliformis, Diaporthe australafricana, Fusarium ophioides, Paecilomyces lecythidis, and Sporothrix stenoceras.</title>
        <authorList>
            <person name="Aylward J."/>
            <person name="Wilson A.M."/>
            <person name="Visagie C.M."/>
            <person name="Spraker J."/>
            <person name="Barnes I."/>
            <person name="Buitendag C."/>
            <person name="Ceriani C."/>
            <person name="Del Mar Angel L."/>
            <person name="du Plessis D."/>
            <person name="Fuchs T."/>
            <person name="Gasser K."/>
            <person name="Kramer D."/>
            <person name="Li W."/>
            <person name="Munsamy K."/>
            <person name="Piso A."/>
            <person name="Price J.L."/>
            <person name="Sonnekus B."/>
            <person name="Thomas C."/>
            <person name="van der Nest A."/>
            <person name="van Dijk A."/>
            <person name="van Heerden A."/>
            <person name="van Vuuren N."/>
            <person name="Yilmaz N."/>
            <person name="Duong T.A."/>
            <person name="van der Merwe N.A."/>
            <person name="Wingfield M.J."/>
            <person name="Wingfield B.D."/>
        </authorList>
    </citation>
    <scope>NUCLEOTIDE SEQUENCE [LARGE SCALE GENOMIC DNA]</scope>
    <source>
        <strain evidence="3 4">CMW 18300</strain>
    </source>
</reference>
<evidence type="ECO:0000256" key="1">
    <source>
        <dbReference type="SAM" id="MobiDB-lite"/>
    </source>
</evidence>
<keyword evidence="4" id="KW-1185">Reference proteome</keyword>
<evidence type="ECO:0000256" key="2">
    <source>
        <dbReference type="SAM" id="Phobius"/>
    </source>
</evidence>
<evidence type="ECO:0000313" key="3">
    <source>
        <dbReference type="EMBL" id="KAL1874447.1"/>
    </source>
</evidence>
<sequence>MASTVNASSIADGLTPLADPSDPEEEIVPLRDTTANGIHRPMSNDHKHSNNQFNIRGMQSAHIINNFMSAAHLRRSNIITSDQVHQARDAAFGGFSFTSTSIKIGPSVHKQEYIERRSLPSAFEEFDCYAPLVRISNGATTQKLVEIAQEISFLDEIFAECFRALEEAINHDVVQEHLLRIRNDLVRRQRKDSGPKDSQAGYIGCLGEFCENVLASWKVPASIRRTDSYKSGLKSGKDCVDYLQDTLEIPYWRLVIDLFLGWRESNKSNMLGTTIIHTLRYKSLSCRNKVEELAQPAQLALLNTKDRDGLEIVLRSVRERLGILNDALVVVISDEGLGVTGSMTPGIQDVHSDLESRPTRTPPLTTHDASTQLALFVFFIILAFIPGYQGFAISAQSHENGKTNDSDFYYLMQSSIMSVLGNFATALPLLQSARISGPLHYFWAFSAIGLFSAVLSVVIYPLTNTGWSSVVSFVGTVASAASVLALTVATARERMIEPRSRSDRGSTTKGRADQDAKLKVQ</sequence>
<keyword evidence="2" id="KW-0472">Membrane</keyword>
<feature type="transmembrane region" description="Helical" evidence="2">
    <location>
        <begin position="408"/>
        <end position="430"/>
    </location>
</feature>
<keyword evidence="2" id="KW-1133">Transmembrane helix</keyword>
<evidence type="ECO:0000313" key="4">
    <source>
        <dbReference type="Proteomes" id="UP001583177"/>
    </source>
</evidence>
<protein>
    <submittedName>
        <fullName evidence="3">Uncharacterized protein</fullName>
    </submittedName>
</protein>
<feature type="region of interest" description="Disordered" evidence="1">
    <location>
        <begin position="1"/>
        <end position="25"/>
    </location>
</feature>
<comment type="caution">
    <text evidence="3">The sequence shown here is derived from an EMBL/GenBank/DDBJ whole genome shotgun (WGS) entry which is preliminary data.</text>
</comment>
<feature type="transmembrane region" description="Helical" evidence="2">
    <location>
        <begin position="442"/>
        <end position="463"/>
    </location>
</feature>
<dbReference type="Proteomes" id="UP001583177">
    <property type="component" value="Unassembled WGS sequence"/>
</dbReference>
<organism evidence="3 4">
    <name type="scientific">Diaporthe australafricana</name>
    <dbReference type="NCBI Taxonomy" id="127596"/>
    <lineage>
        <taxon>Eukaryota</taxon>
        <taxon>Fungi</taxon>
        <taxon>Dikarya</taxon>
        <taxon>Ascomycota</taxon>
        <taxon>Pezizomycotina</taxon>
        <taxon>Sordariomycetes</taxon>
        <taxon>Sordariomycetidae</taxon>
        <taxon>Diaporthales</taxon>
        <taxon>Diaporthaceae</taxon>
        <taxon>Diaporthe</taxon>
    </lineage>
</organism>
<dbReference type="EMBL" id="JAWRVE010000022">
    <property type="protein sequence ID" value="KAL1874447.1"/>
    <property type="molecule type" value="Genomic_DNA"/>
</dbReference>